<dbReference type="InterPro" id="IPR001356">
    <property type="entry name" value="HD"/>
</dbReference>
<evidence type="ECO:0000313" key="7">
    <source>
        <dbReference type="EMBL" id="OQR69763.1"/>
    </source>
</evidence>
<dbReference type="AlphaFoldDB" id="A0A1V9X8Q7"/>
<dbReference type="PANTHER" id="PTHR24339">
    <property type="entry name" value="HOMEOBOX PROTEIN EMX-RELATED"/>
    <property type="match status" value="1"/>
</dbReference>
<reference evidence="7 8" key="1">
    <citation type="journal article" date="2017" name="Gigascience">
        <title>Draft genome of the honey bee ectoparasitic mite, Tropilaelaps mercedesae, is shaped by the parasitic life history.</title>
        <authorList>
            <person name="Dong X."/>
            <person name="Armstrong S.D."/>
            <person name="Xia D."/>
            <person name="Makepeace B.L."/>
            <person name="Darby A.C."/>
            <person name="Kadowaki T."/>
        </authorList>
    </citation>
    <scope>NUCLEOTIDE SEQUENCE [LARGE SCALE GENOMIC DNA]</scope>
    <source>
        <strain evidence="7">Wuxi-XJTLU</strain>
    </source>
</reference>
<dbReference type="CDD" id="cd00086">
    <property type="entry name" value="homeodomain"/>
    <property type="match status" value="1"/>
</dbReference>
<dbReference type="Gene3D" id="1.10.10.60">
    <property type="entry name" value="Homeodomain-like"/>
    <property type="match status" value="1"/>
</dbReference>
<dbReference type="GO" id="GO:0007420">
    <property type="term" value="P:brain development"/>
    <property type="evidence" value="ECO:0007669"/>
    <property type="project" value="TreeGrafter"/>
</dbReference>
<organism evidence="7 8">
    <name type="scientific">Tropilaelaps mercedesae</name>
    <dbReference type="NCBI Taxonomy" id="418985"/>
    <lineage>
        <taxon>Eukaryota</taxon>
        <taxon>Metazoa</taxon>
        <taxon>Ecdysozoa</taxon>
        <taxon>Arthropoda</taxon>
        <taxon>Chelicerata</taxon>
        <taxon>Arachnida</taxon>
        <taxon>Acari</taxon>
        <taxon>Parasitiformes</taxon>
        <taxon>Mesostigmata</taxon>
        <taxon>Gamasina</taxon>
        <taxon>Dermanyssoidea</taxon>
        <taxon>Laelapidae</taxon>
        <taxon>Tropilaelaps</taxon>
    </lineage>
</organism>
<protein>
    <recommendedName>
        <fullName evidence="6">Homeobox domain-containing protein</fullName>
    </recommendedName>
</protein>
<keyword evidence="4 5" id="KW-0539">Nucleus</keyword>
<dbReference type="Proteomes" id="UP000192247">
    <property type="component" value="Unassembled WGS sequence"/>
</dbReference>
<evidence type="ECO:0000256" key="3">
    <source>
        <dbReference type="ARBA" id="ARBA00023155"/>
    </source>
</evidence>
<keyword evidence="2 5" id="KW-0238">DNA-binding</keyword>
<dbReference type="InParanoid" id="A0A1V9X8Q7"/>
<feature type="DNA-binding region" description="Homeobox" evidence="5">
    <location>
        <begin position="25"/>
        <end position="56"/>
    </location>
</feature>
<dbReference type="InterPro" id="IPR050877">
    <property type="entry name" value="EMX-VAX-Noto_Homeobox_TFs"/>
</dbReference>
<dbReference type="GO" id="GO:0000981">
    <property type="term" value="F:DNA-binding transcription factor activity, RNA polymerase II-specific"/>
    <property type="evidence" value="ECO:0007669"/>
    <property type="project" value="TreeGrafter"/>
</dbReference>
<evidence type="ECO:0000259" key="6">
    <source>
        <dbReference type="PROSITE" id="PS50071"/>
    </source>
</evidence>
<evidence type="ECO:0000256" key="5">
    <source>
        <dbReference type="PROSITE-ProRule" id="PRU00108"/>
    </source>
</evidence>
<dbReference type="STRING" id="418985.A0A1V9X8Q7"/>
<dbReference type="PANTHER" id="PTHR24339:SF28">
    <property type="entry name" value="E5-RELATED"/>
    <property type="match status" value="1"/>
</dbReference>
<name>A0A1V9X8Q7_9ACAR</name>
<dbReference type="GO" id="GO:0005634">
    <property type="term" value="C:nucleus"/>
    <property type="evidence" value="ECO:0007669"/>
    <property type="project" value="UniProtKB-SubCell"/>
</dbReference>
<dbReference type="InterPro" id="IPR009057">
    <property type="entry name" value="Homeodomain-like_sf"/>
</dbReference>
<accession>A0A1V9X8Q7</accession>
<dbReference type="SUPFAM" id="SSF46689">
    <property type="entry name" value="Homeodomain-like"/>
    <property type="match status" value="1"/>
</dbReference>
<evidence type="ECO:0000313" key="8">
    <source>
        <dbReference type="Proteomes" id="UP000192247"/>
    </source>
</evidence>
<dbReference type="OrthoDB" id="6159439at2759"/>
<evidence type="ECO:0000256" key="2">
    <source>
        <dbReference type="ARBA" id="ARBA00023125"/>
    </source>
</evidence>
<feature type="domain" description="Homeobox" evidence="6">
    <location>
        <begin position="23"/>
        <end position="55"/>
    </location>
</feature>
<evidence type="ECO:0000256" key="4">
    <source>
        <dbReference type="ARBA" id="ARBA00023242"/>
    </source>
</evidence>
<evidence type="ECO:0000256" key="1">
    <source>
        <dbReference type="ARBA" id="ARBA00004123"/>
    </source>
</evidence>
<dbReference type="GO" id="GO:0000978">
    <property type="term" value="F:RNA polymerase II cis-regulatory region sequence-specific DNA binding"/>
    <property type="evidence" value="ECO:0007669"/>
    <property type="project" value="TreeGrafter"/>
</dbReference>
<dbReference type="GO" id="GO:0030182">
    <property type="term" value="P:neuron differentiation"/>
    <property type="evidence" value="ECO:0007669"/>
    <property type="project" value="TreeGrafter"/>
</dbReference>
<keyword evidence="3 5" id="KW-0371">Homeobox</keyword>
<dbReference type="SMART" id="SM00389">
    <property type="entry name" value="HOX"/>
    <property type="match status" value="1"/>
</dbReference>
<dbReference type="PROSITE" id="PS50071">
    <property type="entry name" value="HOMEOBOX_2"/>
    <property type="match status" value="1"/>
</dbReference>
<gene>
    <name evidence="7" type="ORF">BIW11_04297</name>
</gene>
<dbReference type="EMBL" id="MNPL01019949">
    <property type="protein sequence ID" value="OQR69763.1"/>
    <property type="molecule type" value="Genomic_DNA"/>
</dbReference>
<sequence length="161" mass="17463">MKELVFPKALDLDRPKRLRTTFSKEQLDALESVFKIKQYVIKVWFQNRRTKHKKEEELGSLSIGEGVSPLLGSGQSADSSVLLPTPLTRFQKHSLAGSPSTVATTSPLAAPLPLFFPGSLFSLQQMAGGTTAATVSSNGSADTESVSPPAQKQNIFRPFCL</sequence>
<comment type="caution">
    <text evidence="7">The sequence shown here is derived from an EMBL/GenBank/DDBJ whole genome shotgun (WGS) entry which is preliminary data.</text>
</comment>
<comment type="subcellular location">
    <subcellularLocation>
        <location evidence="1 5">Nucleus</location>
    </subcellularLocation>
</comment>
<proteinExistence type="predicted"/>
<keyword evidence="8" id="KW-1185">Reference proteome</keyword>